<protein>
    <recommendedName>
        <fullName evidence="3">RNA-binding S4 domain-containing protein</fullName>
    </recommendedName>
</protein>
<feature type="region of interest" description="Disordered" evidence="2">
    <location>
        <begin position="1"/>
        <end position="22"/>
    </location>
</feature>
<keyword evidence="5" id="KW-1185">Reference proteome</keyword>
<gene>
    <name evidence="4" type="ORF">GCM10007320_22550</name>
</gene>
<dbReference type="Gene3D" id="3.10.290.10">
    <property type="entry name" value="RNA-binding S4 domain"/>
    <property type="match status" value="1"/>
</dbReference>
<evidence type="ECO:0000313" key="5">
    <source>
        <dbReference type="Proteomes" id="UP000626210"/>
    </source>
</evidence>
<dbReference type="InterPro" id="IPR036986">
    <property type="entry name" value="S4_RNA-bd_sf"/>
</dbReference>
<keyword evidence="1" id="KW-0694">RNA-binding</keyword>
<organism evidence="4 5">
    <name type="scientific">Pseudorhodoferax aquiterrae</name>
    <dbReference type="NCBI Taxonomy" id="747304"/>
    <lineage>
        <taxon>Bacteria</taxon>
        <taxon>Pseudomonadati</taxon>
        <taxon>Pseudomonadota</taxon>
        <taxon>Betaproteobacteria</taxon>
        <taxon>Burkholderiales</taxon>
        <taxon>Comamonadaceae</taxon>
    </lineage>
</organism>
<feature type="domain" description="RNA-binding S4" evidence="3">
    <location>
        <begin position="35"/>
        <end position="96"/>
    </location>
</feature>
<dbReference type="CDD" id="cd00165">
    <property type="entry name" value="S4"/>
    <property type="match status" value="1"/>
</dbReference>
<evidence type="ECO:0000313" key="4">
    <source>
        <dbReference type="EMBL" id="GHC80695.1"/>
    </source>
</evidence>
<dbReference type="PROSITE" id="PS50889">
    <property type="entry name" value="S4"/>
    <property type="match status" value="1"/>
</dbReference>
<evidence type="ECO:0000259" key="3">
    <source>
        <dbReference type="SMART" id="SM00363"/>
    </source>
</evidence>
<proteinExistence type="predicted"/>
<comment type="caution">
    <text evidence="4">The sequence shown here is derived from an EMBL/GenBank/DDBJ whole genome shotgun (WGS) entry which is preliminary data.</text>
</comment>
<feature type="region of interest" description="Disordered" evidence="2">
    <location>
        <begin position="123"/>
        <end position="168"/>
    </location>
</feature>
<name>A0ABQ3G0B9_9BURK</name>
<evidence type="ECO:0000256" key="1">
    <source>
        <dbReference type="PROSITE-ProRule" id="PRU00182"/>
    </source>
</evidence>
<dbReference type="EMBL" id="BMYK01000005">
    <property type="protein sequence ID" value="GHC80695.1"/>
    <property type="molecule type" value="Genomic_DNA"/>
</dbReference>
<reference evidence="5" key="1">
    <citation type="journal article" date="2019" name="Int. J. Syst. Evol. Microbiol.">
        <title>The Global Catalogue of Microorganisms (GCM) 10K type strain sequencing project: providing services to taxonomists for standard genome sequencing and annotation.</title>
        <authorList>
            <consortium name="The Broad Institute Genomics Platform"/>
            <consortium name="The Broad Institute Genome Sequencing Center for Infectious Disease"/>
            <person name="Wu L."/>
            <person name="Ma J."/>
        </authorList>
    </citation>
    <scope>NUCLEOTIDE SEQUENCE [LARGE SCALE GENOMIC DNA]</scope>
    <source>
        <strain evidence="5">KCTC 23314</strain>
    </source>
</reference>
<dbReference type="SUPFAM" id="SSF55174">
    <property type="entry name" value="Alpha-L RNA-binding motif"/>
    <property type="match status" value="1"/>
</dbReference>
<dbReference type="InterPro" id="IPR002942">
    <property type="entry name" value="S4_RNA-bd"/>
</dbReference>
<evidence type="ECO:0000256" key="2">
    <source>
        <dbReference type="SAM" id="MobiDB-lite"/>
    </source>
</evidence>
<dbReference type="Pfam" id="PF01479">
    <property type="entry name" value="S4"/>
    <property type="match status" value="1"/>
</dbReference>
<dbReference type="Proteomes" id="UP000626210">
    <property type="component" value="Unassembled WGS sequence"/>
</dbReference>
<accession>A0ABQ3G0B9</accession>
<sequence length="168" mass="18306">MVTGPPLAPARPDGAPSAYNTGHAAGAQSAAMDRIRIDKWLWAARFYKTRTLSADEVERGRVQINGHDVKPAREVKPGDTVSVRQGPVLRTVLVLGVSGQRGPAPVAQALYEETVESLQARARQAEQRRLAPEPALAQEHGRPTKRERRVLDQATDGWGERWSASVDG</sequence>
<dbReference type="SMART" id="SM00363">
    <property type="entry name" value="S4"/>
    <property type="match status" value="1"/>
</dbReference>